<keyword evidence="2" id="KW-1185">Reference proteome</keyword>
<sequence length="55" mass="6136">MAQIDPNVLVFDVASSRASKGQQTLLPGRKHMCFSLLEQCFLLLYVHATGLLARF</sequence>
<dbReference type="HOGENOM" id="CLU_3036162_0_0_1"/>
<dbReference type="Gramene" id="PGSC0003DMT400016271">
    <property type="protein sequence ID" value="PGSC0003DMT400016271"/>
    <property type="gene ID" value="PGSC0003DMG400006358"/>
</dbReference>
<dbReference type="Proteomes" id="UP000011115">
    <property type="component" value="Unassembled WGS sequence"/>
</dbReference>
<protein>
    <submittedName>
        <fullName evidence="1">Uncharacterized protein</fullName>
    </submittedName>
</protein>
<organism evidence="1 2">
    <name type="scientific">Solanum tuberosum</name>
    <name type="common">Potato</name>
    <dbReference type="NCBI Taxonomy" id="4113"/>
    <lineage>
        <taxon>Eukaryota</taxon>
        <taxon>Viridiplantae</taxon>
        <taxon>Streptophyta</taxon>
        <taxon>Embryophyta</taxon>
        <taxon>Tracheophyta</taxon>
        <taxon>Spermatophyta</taxon>
        <taxon>Magnoliopsida</taxon>
        <taxon>eudicotyledons</taxon>
        <taxon>Gunneridae</taxon>
        <taxon>Pentapetalae</taxon>
        <taxon>asterids</taxon>
        <taxon>lamiids</taxon>
        <taxon>Solanales</taxon>
        <taxon>Solanaceae</taxon>
        <taxon>Solanoideae</taxon>
        <taxon>Solaneae</taxon>
        <taxon>Solanum</taxon>
    </lineage>
</organism>
<reference evidence="2" key="1">
    <citation type="journal article" date="2011" name="Nature">
        <title>Genome sequence and analysis of the tuber crop potato.</title>
        <authorList>
            <consortium name="The Potato Genome Sequencing Consortium"/>
        </authorList>
    </citation>
    <scope>NUCLEOTIDE SEQUENCE [LARGE SCALE GENOMIC DNA]</scope>
    <source>
        <strain evidence="2">cv. DM1-3 516 R44</strain>
    </source>
</reference>
<dbReference type="PaxDb" id="4113-PGSC0003DMT400016271"/>
<evidence type="ECO:0000313" key="1">
    <source>
        <dbReference type="EnsemblPlants" id="PGSC0003DMT400016271"/>
    </source>
</evidence>
<dbReference type="EnsemblPlants" id="PGSC0003DMT400016271">
    <property type="protein sequence ID" value="PGSC0003DMT400016271"/>
    <property type="gene ID" value="PGSC0003DMG400006358"/>
</dbReference>
<proteinExistence type="predicted"/>
<accession>M1A7E1</accession>
<evidence type="ECO:0000313" key="2">
    <source>
        <dbReference type="Proteomes" id="UP000011115"/>
    </source>
</evidence>
<name>M1A7E1_SOLTU</name>
<dbReference type="AlphaFoldDB" id="M1A7E1"/>
<reference evidence="1" key="2">
    <citation type="submission" date="2015-06" db="UniProtKB">
        <authorList>
            <consortium name="EnsemblPlants"/>
        </authorList>
    </citation>
    <scope>IDENTIFICATION</scope>
    <source>
        <strain evidence="1">DM1-3 516 R44</strain>
    </source>
</reference>
<dbReference type="InParanoid" id="M1A7E1"/>